<keyword evidence="3" id="KW-1185">Reference proteome</keyword>
<feature type="region of interest" description="Disordered" evidence="1">
    <location>
        <begin position="1"/>
        <end position="152"/>
    </location>
</feature>
<proteinExistence type="predicted"/>
<dbReference type="Proteomes" id="UP000009319">
    <property type="component" value="Unassembled WGS sequence"/>
</dbReference>
<evidence type="ECO:0000256" key="1">
    <source>
        <dbReference type="SAM" id="MobiDB-lite"/>
    </source>
</evidence>
<dbReference type="AlphaFoldDB" id="K0Q3R7"/>
<feature type="compositionally biased region" description="Polar residues" evidence="1">
    <location>
        <begin position="47"/>
        <end position="56"/>
    </location>
</feature>
<gene>
    <name evidence="2" type="ORF">BN77_p10838</name>
</gene>
<protein>
    <submittedName>
        <fullName evidence="2">Uncharacterized protein</fullName>
    </submittedName>
</protein>
<comment type="caution">
    <text evidence="2">The sequence shown here is derived from an EMBL/GenBank/DDBJ whole genome shotgun (WGS) entry which is preliminary data.</text>
</comment>
<feature type="compositionally biased region" description="Basic and acidic residues" evidence="1">
    <location>
        <begin position="26"/>
        <end position="35"/>
    </location>
</feature>
<evidence type="ECO:0000313" key="2">
    <source>
        <dbReference type="EMBL" id="CCM79550.1"/>
    </source>
</evidence>
<organism evidence="2 3">
    <name type="scientific">Rhizobium mesoamericanum STM3625</name>
    <dbReference type="NCBI Taxonomy" id="1211777"/>
    <lineage>
        <taxon>Bacteria</taxon>
        <taxon>Pseudomonadati</taxon>
        <taxon>Pseudomonadota</taxon>
        <taxon>Alphaproteobacteria</taxon>
        <taxon>Hyphomicrobiales</taxon>
        <taxon>Rhizobiaceae</taxon>
        <taxon>Rhizobium/Agrobacterium group</taxon>
        <taxon>Rhizobium</taxon>
    </lineage>
</organism>
<evidence type="ECO:0000313" key="3">
    <source>
        <dbReference type="Proteomes" id="UP000009319"/>
    </source>
</evidence>
<dbReference type="HOGENOM" id="CLU_1089388_0_0_5"/>
<name>K0Q3R7_9HYPH</name>
<accession>K0Q3R7</accession>
<dbReference type="EMBL" id="CANI01000046">
    <property type="protein sequence ID" value="CCM79550.1"/>
    <property type="molecule type" value="Genomic_DNA"/>
</dbReference>
<feature type="compositionally biased region" description="Basic and acidic residues" evidence="1">
    <location>
        <begin position="59"/>
        <end position="80"/>
    </location>
</feature>
<sequence>MKHTQTPIAEMPRRTQYKGCSRANTRKTDLRECQRVPHRSGICRRSYTASRQQALQAHSRGESAGEDSRSPFEAQRRRPSEGYCRTGLASPASASGSRSKWPHPAPVRPTRRSRTTLAANIETARAGCRRSLQGKSHRRSGAHVPSPKTSTRRIKPAPIAQITTGTGPIAGGSFTKLLTGGSFKLLTIKENGKGMKSAAPTIAARIFDWSGRLILRRRFLLGAFEAPFTMASPSLQVTSTLRLTPPQNCTAVVSS</sequence>
<reference evidence="2 3" key="1">
    <citation type="journal article" date="2013" name="Genome Announc.">
        <title>Draft Genome Sequence of Rhizobium mesoamericanum STM3625, a Nitrogen-Fixing Symbiont of Mimosa pudica Isolated in French Guiana (South America).</title>
        <authorList>
            <person name="Moulin L."/>
            <person name="Mornico D."/>
            <person name="Melkonian R."/>
            <person name="Klonowska A."/>
        </authorList>
    </citation>
    <scope>NUCLEOTIDE SEQUENCE [LARGE SCALE GENOMIC DNA]</scope>
    <source>
        <strain evidence="2 3">STM3625</strain>
    </source>
</reference>